<dbReference type="SMART" id="SM00387">
    <property type="entry name" value="HATPase_c"/>
    <property type="match status" value="1"/>
</dbReference>
<dbReference type="InterPro" id="IPR036097">
    <property type="entry name" value="HisK_dim/P_sf"/>
</dbReference>
<comment type="subcellular location">
    <subcellularLocation>
        <location evidence="2">Cell membrane</location>
        <topology evidence="2">Multi-pass membrane protein</topology>
    </subcellularLocation>
</comment>
<dbReference type="InterPro" id="IPR011620">
    <property type="entry name" value="Sig_transdc_His_kinase_LytS_TM"/>
</dbReference>
<evidence type="ECO:0000256" key="3">
    <source>
        <dbReference type="ARBA" id="ARBA00012438"/>
    </source>
</evidence>
<organism evidence="16 17">
    <name type="scientific">Heyndrickxia ginsengihumi</name>
    <dbReference type="NCBI Taxonomy" id="363870"/>
    <lineage>
        <taxon>Bacteria</taxon>
        <taxon>Bacillati</taxon>
        <taxon>Bacillota</taxon>
        <taxon>Bacilli</taxon>
        <taxon>Bacillales</taxon>
        <taxon>Bacillaceae</taxon>
        <taxon>Heyndrickxia</taxon>
    </lineage>
</organism>
<dbReference type="Gene3D" id="3.30.565.10">
    <property type="entry name" value="Histidine kinase-like ATPase, C-terminal domain"/>
    <property type="match status" value="1"/>
</dbReference>
<accession>A0A6M0P7D7</accession>
<keyword evidence="7 14" id="KW-0812">Transmembrane</keyword>
<reference evidence="16 17" key="2">
    <citation type="submission" date="2020-03" db="EMBL/GenBank/DDBJ databases">
        <title>Bacillus aquiflavi sp. nov., isolated from yellow water of strong flavor Chinese baijiu in Yibin region of China.</title>
        <authorList>
            <person name="Xie J."/>
        </authorList>
    </citation>
    <scope>NUCLEOTIDE SEQUENCE [LARGE SCALE GENOMIC DNA]</scope>
    <source>
        <strain evidence="16 17">Gsoil 114</strain>
    </source>
</reference>
<keyword evidence="5" id="KW-0597">Phosphoprotein</keyword>
<keyword evidence="8" id="KW-0547">Nucleotide-binding</keyword>
<keyword evidence="13 14" id="KW-0472">Membrane</keyword>
<dbReference type="Pfam" id="PF02518">
    <property type="entry name" value="HATPase_c"/>
    <property type="match status" value="1"/>
</dbReference>
<dbReference type="PROSITE" id="PS50109">
    <property type="entry name" value="HIS_KIN"/>
    <property type="match status" value="1"/>
</dbReference>
<keyword evidence="12" id="KW-0902">Two-component regulatory system</keyword>
<gene>
    <name evidence="16" type="ORF">G4D61_08100</name>
</gene>
<dbReference type="SMART" id="SM00388">
    <property type="entry name" value="HisKA"/>
    <property type="match status" value="1"/>
</dbReference>
<dbReference type="InterPro" id="IPR003594">
    <property type="entry name" value="HATPase_dom"/>
</dbReference>
<dbReference type="Pfam" id="PF07694">
    <property type="entry name" value="5TM-5TMR_LYT"/>
    <property type="match status" value="1"/>
</dbReference>
<evidence type="ECO:0000259" key="15">
    <source>
        <dbReference type="PROSITE" id="PS50109"/>
    </source>
</evidence>
<dbReference type="PANTHER" id="PTHR43065">
    <property type="entry name" value="SENSOR HISTIDINE KINASE"/>
    <property type="match status" value="1"/>
</dbReference>
<proteinExistence type="predicted"/>
<dbReference type="Proteomes" id="UP000476934">
    <property type="component" value="Unassembled WGS sequence"/>
</dbReference>
<dbReference type="RefSeq" id="WP_163173661.1">
    <property type="nucleotide sequence ID" value="NZ_JAAIWK010000010.1"/>
</dbReference>
<dbReference type="GO" id="GO:0071555">
    <property type="term" value="P:cell wall organization"/>
    <property type="evidence" value="ECO:0007669"/>
    <property type="project" value="InterPro"/>
</dbReference>
<evidence type="ECO:0000256" key="12">
    <source>
        <dbReference type="ARBA" id="ARBA00023012"/>
    </source>
</evidence>
<feature type="transmembrane region" description="Helical" evidence="14">
    <location>
        <begin position="40"/>
        <end position="61"/>
    </location>
</feature>
<evidence type="ECO:0000256" key="8">
    <source>
        <dbReference type="ARBA" id="ARBA00022741"/>
    </source>
</evidence>
<dbReference type="GO" id="GO:0005524">
    <property type="term" value="F:ATP binding"/>
    <property type="evidence" value="ECO:0007669"/>
    <property type="project" value="UniProtKB-KW"/>
</dbReference>
<feature type="transmembrane region" description="Helical" evidence="14">
    <location>
        <begin position="107"/>
        <end position="126"/>
    </location>
</feature>
<keyword evidence="17" id="KW-1185">Reference proteome</keyword>
<sequence>MFEPTSIFGQVIFNLLIVLTPIFFYQLIFSKFNNNRLTQIISGIIFGCASILSMAFPVVSSNFGNGFLWDLRWIPFVICVLYMGYVPGAVSAILLVAFRFFLGGMTASINTLFDAIILFILFSILRKKYHQFKMINKYLMNIVFSVITFSVICISLWIYFSYLHKLASFYSLGFDLFFQMGLSYLVGIMVFTYFTENMINRIKIMEQIHRAEKLNIVSELAASIAHEVRNPLTVVRGFIQLAKNEVDNTIQGYMNTAIRELDRAEKIISDYLNFAKPKLDVKKEEVNISCSINEMILLMQSYANLKGIQLNNHIDQNLFIEADDLKFKQALLNLIKNAIEATEQGHVDVDASYSEKKGHIIVNVTDTGMGMTKEQLQKLGKPYYTTKSEGTGLGLMVTFRLIEAIGGTLTFDSKLNQGTKATICIKGYKKEATNIHYIDNDSIA</sequence>
<feature type="transmembrane region" description="Helical" evidence="14">
    <location>
        <begin position="138"/>
        <end position="160"/>
    </location>
</feature>
<evidence type="ECO:0000256" key="4">
    <source>
        <dbReference type="ARBA" id="ARBA00022475"/>
    </source>
</evidence>
<evidence type="ECO:0000256" key="13">
    <source>
        <dbReference type="ARBA" id="ARBA00023136"/>
    </source>
</evidence>
<dbReference type="Gene3D" id="1.10.287.130">
    <property type="match status" value="1"/>
</dbReference>
<comment type="caution">
    <text evidence="16">The sequence shown here is derived from an EMBL/GenBank/DDBJ whole genome shotgun (WGS) entry which is preliminary data.</text>
</comment>
<dbReference type="CDD" id="cd00082">
    <property type="entry name" value="HisKA"/>
    <property type="match status" value="1"/>
</dbReference>
<keyword evidence="10" id="KW-0067">ATP-binding</keyword>
<dbReference type="InterPro" id="IPR003661">
    <property type="entry name" value="HisK_dim/P_dom"/>
</dbReference>
<keyword evidence="9 16" id="KW-0418">Kinase</keyword>
<evidence type="ECO:0000256" key="1">
    <source>
        <dbReference type="ARBA" id="ARBA00000085"/>
    </source>
</evidence>
<evidence type="ECO:0000256" key="9">
    <source>
        <dbReference type="ARBA" id="ARBA00022777"/>
    </source>
</evidence>
<evidence type="ECO:0000256" key="6">
    <source>
        <dbReference type="ARBA" id="ARBA00022679"/>
    </source>
</evidence>
<dbReference type="SUPFAM" id="SSF55874">
    <property type="entry name" value="ATPase domain of HSP90 chaperone/DNA topoisomerase II/histidine kinase"/>
    <property type="match status" value="1"/>
</dbReference>
<dbReference type="AlphaFoldDB" id="A0A6M0P7D7"/>
<dbReference type="InterPro" id="IPR005467">
    <property type="entry name" value="His_kinase_dom"/>
</dbReference>
<dbReference type="SUPFAM" id="SSF47384">
    <property type="entry name" value="Homodimeric domain of signal transducing histidine kinase"/>
    <property type="match status" value="1"/>
</dbReference>
<feature type="transmembrane region" description="Helical" evidence="14">
    <location>
        <begin position="172"/>
        <end position="195"/>
    </location>
</feature>
<evidence type="ECO:0000256" key="2">
    <source>
        <dbReference type="ARBA" id="ARBA00004651"/>
    </source>
</evidence>
<keyword evidence="6" id="KW-0808">Transferase</keyword>
<evidence type="ECO:0000313" key="16">
    <source>
        <dbReference type="EMBL" id="NEY19929.1"/>
    </source>
</evidence>
<dbReference type="GO" id="GO:0000155">
    <property type="term" value="F:phosphorelay sensor kinase activity"/>
    <property type="evidence" value="ECO:0007669"/>
    <property type="project" value="InterPro"/>
</dbReference>
<evidence type="ECO:0000256" key="5">
    <source>
        <dbReference type="ARBA" id="ARBA00022553"/>
    </source>
</evidence>
<dbReference type="EMBL" id="JAAIWK010000010">
    <property type="protein sequence ID" value="NEY19929.1"/>
    <property type="molecule type" value="Genomic_DNA"/>
</dbReference>
<dbReference type="GO" id="GO:0005886">
    <property type="term" value="C:plasma membrane"/>
    <property type="evidence" value="ECO:0007669"/>
    <property type="project" value="UniProtKB-SubCell"/>
</dbReference>
<keyword evidence="11 14" id="KW-1133">Transmembrane helix</keyword>
<protein>
    <recommendedName>
        <fullName evidence="3">histidine kinase</fullName>
        <ecNumber evidence="3">2.7.13.3</ecNumber>
    </recommendedName>
</protein>
<evidence type="ECO:0000256" key="10">
    <source>
        <dbReference type="ARBA" id="ARBA00022840"/>
    </source>
</evidence>
<evidence type="ECO:0000256" key="11">
    <source>
        <dbReference type="ARBA" id="ARBA00022989"/>
    </source>
</evidence>
<comment type="catalytic activity">
    <reaction evidence="1">
        <text>ATP + protein L-histidine = ADP + protein N-phospho-L-histidine.</text>
        <dbReference type="EC" id="2.7.13.3"/>
    </reaction>
</comment>
<feature type="transmembrane region" description="Helical" evidence="14">
    <location>
        <begin position="7"/>
        <end position="28"/>
    </location>
</feature>
<keyword evidence="4" id="KW-1003">Cell membrane</keyword>
<dbReference type="EC" id="2.7.13.3" evidence="3"/>
<dbReference type="PRINTS" id="PR00344">
    <property type="entry name" value="BCTRLSENSOR"/>
</dbReference>
<feature type="transmembrane region" description="Helical" evidence="14">
    <location>
        <begin position="73"/>
        <end position="101"/>
    </location>
</feature>
<dbReference type="Pfam" id="PF00512">
    <property type="entry name" value="HisKA"/>
    <property type="match status" value="1"/>
</dbReference>
<evidence type="ECO:0000256" key="7">
    <source>
        <dbReference type="ARBA" id="ARBA00022692"/>
    </source>
</evidence>
<dbReference type="InterPro" id="IPR004358">
    <property type="entry name" value="Sig_transdc_His_kin-like_C"/>
</dbReference>
<feature type="domain" description="Histidine kinase" evidence="15">
    <location>
        <begin position="223"/>
        <end position="429"/>
    </location>
</feature>
<reference evidence="16 17" key="1">
    <citation type="submission" date="2020-02" db="EMBL/GenBank/DDBJ databases">
        <authorList>
            <person name="Feng H."/>
        </authorList>
    </citation>
    <scope>NUCLEOTIDE SEQUENCE [LARGE SCALE GENOMIC DNA]</scope>
    <source>
        <strain evidence="16 17">Gsoil 114</strain>
    </source>
</reference>
<dbReference type="PANTHER" id="PTHR43065:SF53">
    <property type="entry name" value="SPORULATION KINASE B"/>
    <property type="match status" value="1"/>
</dbReference>
<name>A0A6M0P7D7_9BACI</name>
<dbReference type="InterPro" id="IPR036890">
    <property type="entry name" value="HATPase_C_sf"/>
</dbReference>
<evidence type="ECO:0000313" key="17">
    <source>
        <dbReference type="Proteomes" id="UP000476934"/>
    </source>
</evidence>
<evidence type="ECO:0000256" key="14">
    <source>
        <dbReference type="SAM" id="Phobius"/>
    </source>
</evidence>